<dbReference type="InterPro" id="IPR037914">
    <property type="entry name" value="SpoVT-AbrB_sf"/>
</dbReference>
<comment type="caution">
    <text evidence="1">The sequence shown here is derived from an EMBL/GenBank/DDBJ whole genome shotgun (WGS) entry which is preliminary data.</text>
</comment>
<sequence>MLDIQQLQFTIPAQLRDKLGIEPGFSELEYQEANFEKEKVFIRLTPEKRFSLISKNREGVYRVSHKGQITVPKHILVTLGIKDRTELEIDFDGKNLFLVRGYMYQLKDIIQSHRPSFFSGGSDVLTIMPHEYEDDGESPTMRVDNETFHKLIRLYLRLKAKYEPNNSNPWVGVPEDEEKGFKDKGISITYDKSTKPETLTIQKLGSEFLPEPIASLWRNRVSFTLRDNTLMYFDKGVMQTQQVPVNSQKVAQIFQRNGRSFGDYIHPEGYPYTTVELYTNDLVNIKQSGSIIVEYCAASPLFGKRTH</sequence>
<organism evidence="1 2">
    <name type="scientific">Paenibacillus ehimensis</name>
    <dbReference type="NCBI Taxonomy" id="79264"/>
    <lineage>
        <taxon>Bacteria</taxon>
        <taxon>Bacillati</taxon>
        <taxon>Bacillota</taxon>
        <taxon>Bacilli</taxon>
        <taxon>Bacillales</taxon>
        <taxon>Paenibacillaceae</taxon>
        <taxon>Paenibacillus</taxon>
    </lineage>
</organism>
<dbReference type="Gene3D" id="2.10.260.10">
    <property type="match status" value="1"/>
</dbReference>
<dbReference type="EMBL" id="JAUMKJ010000026">
    <property type="protein sequence ID" value="MDO3679360.1"/>
    <property type="molecule type" value="Genomic_DNA"/>
</dbReference>
<gene>
    <name evidence="1" type="ORF">Q3C12_20330</name>
</gene>
<reference evidence="1" key="1">
    <citation type="submission" date="2023-07" db="EMBL/GenBank/DDBJ databases">
        <authorList>
            <person name="Aktuganov G."/>
            <person name="Boyko T."/>
            <person name="Delegan Y."/>
            <person name="Galimzianova N."/>
            <person name="Gilvanova E."/>
            <person name="Korobov V."/>
            <person name="Kuzmina L."/>
            <person name="Melentiev A."/>
            <person name="Milman P."/>
            <person name="Ryabova A."/>
            <person name="Stupak E."/>
            <person name="Yasakov T."/>
            <person name="Zharikova N."/>
            <person name="Zhurenko E."/>
        </authorList>
    </citation>
    <scope>NUCLEOTIDE SEQUENCE</scope>
    <source>
        <strain evidence="1">IB-739</strain>
    </source>
</reference>
<name>A0ABT8VEF8_9BACL</name>
<evidence type="ECO:0000313" key="1">
    <source>
        <dbReference type="EMBL" id="MDO3679360.1"/>
    </source>
</evidence>
<protein>
    <submittedName>
        <fullName evidence="1">AbrB/MazE/SpoVT family DNA-binding domain-containing protein</fullName>
    </submittedName>
</protein>
<evidence type="ECO:0000313" key="2">
    <source>
        <dbReference type="Proteomes" id="UP001168883"/>
    </source>
</evidence>
<dbReference type="RefSeq" id="WP_025846714.1">
    <property type="nucleotide sequence ID" value="NZ_JAUMKJ010000026.1"/>
</dbReference>
<keyword evidence="2" id="KW-1185">Reference proteome</keyword>
<dbReference type="Proteomes" id="UP001168883">
    <property type="component" value="Unassembled WGS sequence"/>
</dbReference>
<proteinExistence type="predicted"/>
<accession>A0ABT8VEF8</accession>
<dbReference type="SUPFAM" id="SSF89447">
    <property type="entry name" value="AbrB/MazE/MraZ-like"/>
    <property type="match status" value="1"/>
</dbReference>
<dbReference type="GO" id="GO:0003677">
    <property type="term" value="F:DNA binding"/>
    <property type="evidence" value="ECO:0007669"/>
    <property type="project" value="UniProtKB-KW"/>
</dbReference>
<keyword evidence="1" id="KW-0238">DNA-binding</keyword>